<dbReference type="GO" id="GO:0005524">
    <property type="term" value="F:ATP binding"/>
    <property type="evidence" value="ECO:0007669"/>
    <property type="project" value="UniProtKB-KW"/>
</dbReference>
<evidence type="ECO:0000256" key="10">
    <source>
        <dbReference type="ARBA" id="ARBA00022801"/>
    </source>
</evidence>
<keyword evidence="3" id="KW-0696">RNA-directed RNA polymerase</keyword>
<dbReference type="GO" id="GO:0006508">
    <property type="term" value="P:proteolysis"/>
    <property type="evidence" value="ECO:0007669"/>
    <property type="project" value="UniProtKB-KW"/>
</dbReference>
<evidence type="ECO:0000259" key="21">
    <source>
        <dbReference type="PROSITE" id="PS51874"/>
    </source>
</evidence>
<evidence type="ECO:0000259" key="19">
    <source>
        <dbReference type="PROSITE" id="PS50507"/>
    </source>
</evidence>
<dbReference type="Gene3D" id="2.40.10.10">
    <property type="entry name" value="Trypsin-like serine proteases"/>
    <property type="match status" value="1"/>
</dbReference>
<keyword evidence="8" id="KW-0548">Nucleotidyltransferase</keyword>
<evidence type="ECO:0008006" key="23">
    <source>
        <dbReference type="Google" id="ProtNLM"/>
    </source>
</evidence>
<keyword evidence="17" id="KW-1035">Host cytoplasm</keyword>
<dbReference type="GO" id="GO:0003723">
    <property type="term" value="F:RNA binding"/>
    <property type="evidence" value="ECO:0007669"/>
    <property type="project" value="InterPro"/>
</dbReference>
<keyword evidence="12" id="KW-0788">Thiol protease</keyword>
<keyword evidence="4" id="KW-0191">Covalent protein-RNA linkage</keyword>
<dbReference type="GO" id="GO:0033644">
    <property type="term" value="C:host cell membrane"/>
    <property type="evidence" value="ECO:0007669"/>
    <property type="project" value="UniProtKB-SubCell"/>
</dbReference>
<keyword evidence="16" id="KW-0472">Membrane</keyword>
<dbReference type="GO" id="GO:0006351">
    <property type="term" value="P:DNA-templated transcription"/>
    <property type="evidence" value="ECO:0007669"/>
    <property type="project" value="InterPro"/>
</dbReference>
<name>A0A7G9INL8_9VIRU</name>
<keyword evidence="15" id="KW-0693">Viral RNA replication</keyword>
<dbReference type="GO" id="GO:0039694">
    <property type="term" value="P:viral RNA genome replication"/>
    <property type="evidence" value="ECO:0007669"/>
    <property type="project" value="InterPro"/>
</dbReference>
<feature type="region of interest" description="Disordered" evidence="18">
    <location>
        <begin position="799"/>
        <end position="829"/>
    </location>
</feature>
<comment type="subcellular location">
    <subcellularLocation>
        <location evidence="1">Host cytoplasm</location>
    </subcellularLocation>
    <subcellularLocation>
        <location evidence="2">Host membrane</location>
    </subcellularLocation>
</comment>
<evidence type="ECO:0000256" key="4">
    <source>
        <dbReference type="ARBA" id="ARBA00022520"/>
    </source>
</evidence>
<evidence type="ECO:0000256" key="14">
    <source>
        <dbReference type="ARBA" id="ARBA00022870"/>
    </source>
</evidence>
<evidence type="ECO:0000256" key="5">
    <source>
        <dbReference type="ARBA" id="ARBA00022553"/>
    </source>
</evidence>
<dbReference type="Pfam" id="PF00910">
    <property type="entry name" value="RNA_helicase"/>
    <property type="match status" value="1"/>
</dbReference>
<dbReference type="PROSITE" id="PS51874">
    <property type="entry name" value="PCV_3C_PRO"/>
    <property type="match status" value="1"/>
</dbReference>
<dbReference type="Gene3D" id="1.20.960.20">
    <property type="match status" value="1"/>
</dbReference>
<dbReference type="PROSITE" id="PS50507">
    <property type="entry name" value="RDRP_SSRNA_POS"/>
    <property type="match status" value="1"/>
</dbReference>
<evidence type="ECO:0000256" key="13">
    <source>
        <dbReference type="ARBA" id="ARBA00022840"/>
    </source>
</evidence>
<evidence type="ECO:0000256" key="1">
    <source>
        <dbReference type="ARBA" id="ARBA00004192"/>
    </source>
</evidence>
<evidence type="ECO:0000256" key="15">
    <source>
        <dbReference type="ARBA" id="ARBA00022953"/>
    </source>
</evidence>
<evidence type="ECO:0000256" key="12">
    <source>
        <dbReference type="ARBA" id="ARBA00022807"/>
    </source>
</evidence>
<protein>
    <recommendedName>
        <fullName evidence="23">RNA-directed RNA polymerase</fullName>
    </recommendedName>
</protein>
<dbReference type="Pfam" id="PF00680">
    <property type="entry name" value="RdRP_1"/>
    <property type="match status" value="1"/>
</dbReference>
<keyword evidence="9" id="KW-0547">Nucleotide-binding</keyword>
<dbReference type="SUPFAM" id="SSF50494">
    <property type="entry name" value="Trypsin-like serine proteases"/>
    <property type="match status" value="1"/>
</dbReference>
<evidence type="ECO:0000256" key="7">
    <source>
        <dbReference type="ARBA" id="ARBA00022679"/>
    </source>
</evidence>
<dbReference type="InterPro" id="IPR044067">
    <property type="entry name" value="PCV_3C_PRO"/>
</dbReference>
<evidence type="ECO:0000256" key="18">
    <source>
        <dbReference type="SAM" id="MobiDB-lite"/>
    </source>
</evidence>
<keyword evidence="13" id="KW-0067">ATP-binding</keyword>
<dbReference type="InterPro" id="IPR009003">
    <property type="entry name" value="Peptidase_S1_PA"/>
</dbReference>
<evidence type="ECO:0000256" key="17">
    <source>
        <dbReference type="ARBA" id="ARBA00023200"/>
    </source>
</evidence>
<dbReference type="InterPro" id="IPR001205">
    <property type="entry name" value="RNA-dir_pol_C"/>
</dbReference>
<feature type="domain" description="Peptidase C3" evidence="21">
    <location>
        <begin position="825"/>
        <end position="1046"/>
    </location>
</feature>
<keyword evidence="14" id="KW-1043">Host membrane</keyword>
<organism evidence="22">
    <name type="scientific">Ginkgo biloba dicistrovirus</name>
    <dbReference type="NCBI Taxonomy" id="2739249"/>
    <lineage>
        <taxon>Viruses</taxon>
        <taxon>Riboviria</taxon>
        <taxon>Orthornavirae</taxon>
        <taxon>Pisuviricota</taxon>
        <taxon>Pisoniviricetes</taxon>
        <taxon>Picornavirales</taxon>
        <taxon>Dicistroviridae</taxon>
    </lineage>
</organism>
<dbReference type="GO" id="GO:0003968">
    <property type="term" value="F:RNA-directed RNA polymerase activity"/>
    <property type="evidence" value="ECO:0007669"/>
    <property type="project" value="UniProtKB-KW"/>
</dbReference>
<sequence>MALAFAFLTLCLSQCHANPAISTQLAGERPNSLAKWPTNLYDNTTKMSTTLKSFVARAAREEIQRKCALKREKMAWKSLSKKEREALVKGERIYKCDFPDEQAGTTLKAVGLATLAATTGGLYAGGYLDPIFTGARGATGSVLEATRSATRIPSELEQTIRGAREATEAIQRLAQESMPVVQQTASAAGFIAKTFESVTAFFDNVRNTAGAMYQFVCAAFLWALKLSGVAIGLIASLCEWVQTRCGVNKDICTLVVPEVEEQSGTSSLAFCATVLATLWMPDMRADRIVPELMRRVSMAEKTGSGLEWIFSHVLDIFESVINVGLRMLGKEEITLVGQVEKEIKQWTAKVDAVQKLVIAGNPTTEQVRQALLVGQEGVGLKNRIHAYAHRAHIDRYLDKLSAWMQAHRGAIMASKCYRQQPLFALFGGASGIGKTTCLVTLAGTVAMLGGLVRDGKVLEQMWQKGDTQYWNGYMGQSVYIMDDCFQRRTQPGAEGNEGMALISAVNSWAYPLNFADVESKGRYYFDSPLIVGTTNEYNVLDAVSSDVRHPEAVVRRIAFGYTMRVNPDGGFCLENGRLNYEKLQFERVRRLAEVLERPHTLDDICRSFPWEAWQVAKHDFRGHPSAESAWEPLYPVVQRMAADLKARADSHAAEVNQLEKYAAVVAEYAARVQLLPEPQSGEIQPQYTEEIEPAEEDELVVSSFEDITAKGRPFYQTQTPPAEETQLDCITDRLRQAAGWVACGCSALVGLYVGNAAGKFLGTQIAKVVKYVFEAIRGIARIAWDAINWLFFGNPKEQSVHNEGKAKPTGEVKYKRPMPQEQLGSPPQDTRQDITYANTYKVLCNGQSLGQALFVRDRLCVMPMHFRKALEREDEGAEVLFISAAQTQHVLRLTAAQLLGFQHSTIPGADLWFVVMARGCLKAHRDIVGYFIPEKGITQVLSKKGNVPVRLDVARHRNIGGRHDLDRHVFLSNECLFGENLTYSSGASIEAYFKYKAPTEAGDCGAPLMIAEARYWNGCILGLHVAGKTDFLSRSGYATVLCRETVEEECKKHKMIADRLVEDLAAQGISLTPLSDEEKLAHEQTGLVAGSFIALGKVPTEFGVSLPVETKLKPSGYAGHGDPVRLPAKLRPFYDPAAGRMVFPMVKAVSGYQSALSYKPVPRLASIVAMATKKHFHQSEHAFRGVLDVESAVLGLEGLKGKKVPRDTSSGFPWSKKYGAGKHAFFGDGADYSLEGEAWDELKAAVERIIAAAKKGERLAHVATDFLKDELRTLEKVEAGATRLISGCSVSYTIAVRMYFYAFLVSMFETHTESGMAPGINTYTEWYKLGDAMALFRKIFAGDFKLFDSSEQPYIHYAILDYINQWYRHNNPEWKEEDDLVRTVLFEDLVHSRHLSGESGVATTLVQWNKSLPSGHPLTTAVNSLYSLITLTAVYAKTTGDYMDMWSHAFLCTYGDDNLNAVDDTVAEVFNQVTVAKHMREDFDLIYTSEKKDGELVPFTTLDDVSFLKRSIVRDPEAPGGWVAPLDEGSFLFTPYWFRNNRSGLAEVGTNLHKLVEEAALHPASRWEYLTKPAFEWATEHGIEMPCRTREHAREVVFARSDLWY</sequence>
<dbReference type="GO" id="GO:0004197">
    <property type="term" value="F:cysteine-type endopeptidase activity"/>
    <property type="evidence" value="ECO:0007669"/>
    <property type="project" value="InterPro"/>
</dbReference>
<keyword evidence="6" id="KW-0645">Protease</keyword>
<accession>A0A7G9INL8</accession>
<keyword evidence="11" id="KW-0347">Helicase</keyword>
<evidence type="ECO:0000256" key="16">
    <source>
        <dbReference type="ARBA" id="ARBA00023136"/>
    </source>
</evidence>
<dbReference type="InterPro" id="IPR004004">
    <property type="entry name" value="Helic/Pol/Pept_Calicivir-typ"/>
</dbReference>
<dbReference type="InterPro" id="IPR043504">
    <property type="entry name" value="Peptidase_S1_PA_chymotrypsin"/>
</dbReference>
<dbReference type="PROSITE" id="PS51218">
    <property type="entry name" value="SF3_HELICASE_2"/>
    <property type="match status" value="1"/>
</dbReference>
<feature type="domain" description="RdRp catalytic" evidence="19">
    <location>
        <begin position="1337"/>
        <end position="1470"/>
    </location>
</feature>
<keyword evidence="7" id="KW-0808">Transferase</keyword>
<evidence type="ECO:0000256" key="11">
    <source>
        <dbReference type="ARBA" id="ARBA00022806"/>
    </source>
</evidence>
<dbReference type="InterPro" id="IPR000199">
    <property type="entry name" value="Peptidase_C3A/C3B_picornavir"/>
</dbReference>
<evidence type="ECO:0000256" key="9">
    <source>
        <dbReference type="ARBA" id="ARBA00022741"/>
    </source>
</evidence>
<evidence type="ECO:0000256" key="3">
    <source>
        <dbReference type="ARBA" id="ARBA00022484"/>
    </source>
</evidence>
<dbReference type="Gene3D" id="3.30.70.270">
    <property type="match status" value="1"/>
</dbReference>
<dbReference type="SUPFAM" id="SSF56672">
    <property type="entry name" value="DNA/RNA polymerases"/>
    <property type="match status" value="1"/>
</dbReference>
<dbReference type="Pfam" id="PF00548">
    <property type="entry name" value="Peptidase_C3"/>
    <property type="match status" value="1"/>
</dbReference>
<reference evidence="22" key="1">
    <citation type="submission" date="2019-11" db="EMBL/GenBank/DDBJ databases">
        <title>Viral genomes from plants on the riverside of the ancient canal in Zhenjiang city, China.</title>
        <authorList>
            <person name="Lu X."/>
            <person name="Yang X.S."/>
            <person name="Zhang W."/>
        </authorList>
    </citation>
    <scope>NUCLEOTIDE SEQUENCE</scope>
    <source>
        <strain evidence="22">Pt112-dic-13</strain>
    </source>
</reference>
<dbReference type="EMBL" id="MN720005">
    <property type="protein sequence ID" value="QNM36900.1"/>
    <property type="molecule type" value="Genomic_RNA"/>
</dbReference>
<evidence type="ECO:0000256" key="8">
    <source>
        <dbReference type="ARBA" id="ARBA00022695"/>
    </source>
</evidence>
<dbReference type="InterPro" id="IPR043128">
    <property type="entry name" value="Rev_trsase/Diguanyl_cyclase"/>
</dbReference>
<evidence type="ECO:0000256" key="2">
    <source>
        <dbReference type="ARBA" id="ARBA00004551"/>
    </source>
</evidence>
<dbReference type="InterPro" id="IPR043502">
    <property type="entry name" value="DNA/RNA_pol_sf"/>
</dbReference>
<dbReference type="PRINTS" id="PR00918">
    <property type="entry name" value="CALICVIRUSNS"/>
</dbReference>
<keyword evidence="10" id="KW-0378">Hydrolase</keyword>
<feature type="domain" description="SF3 helicase" evidence="20">
    <location>
        <begin position="397"/>
        <end position="578"/>
    </location>
</feature>
<dbReference type="InterPro" id="IPR014759">
    <property type="entry name" value="Helicase_SF3_ssRNA_vir"/>
</dbReference>
<evidence type="ECO:0000256" key="6">
    <source>
        <dbReference type="ARBA" id="ARBA00022670"/>
    </source>
</evidence>
<dbReference type="InterPro" id="IPR007094">
    <property type="entry name" value="RNA-dir_pol_PSvirus"/>
</dbReference>
<evidence type="ECO:0000313" key="22">
    <source>
        <dbReference type="EMBL" id="QNM36900.1"/>
    </source>
</evidence>
<feature type="compositionally biased region" description="Basic and acidic residues" evidence="18">
    <location>
        <begin position="799"/>
        <end position="814"/>
    </location>
</feature>
<dbReference type="GO" id="GO:0003724">
    <property type="term" value="F:RNA helicase activity"/>
    <property type="evidence" value="ECO:0007669"/>
    <property type="project" value="InterPro"/>
</dbReference>
<keyword evidence="5" id="KW-0597">Phosphoprotein</keyword>
<evidence type="ECO:0000259" key="20">
    <source>
        <dbReference type="PROSITE" id="PS51218"/>
    </source>
</evidence>
<dbReference type="InterPro" id="IPR000605">
    <property type="entry name" value="Helicase_SF3_ssDNA/RNA_vir"/>
</dbReference>
<proteinExistence type="predicted"/>